<dbReference type="AlphaFoldDB" id="A0A6N7Z0M3"/>
<keyword evidence="1" id="KW-1133">Transmembrane helix</keyword>
<evidence type="ECO:0008006" key="4">
    <source>
        <dbReference type="Google" id="ProtNLM"/>
    </source>
</evidence>
<feature type="transmembrane region" description="Helical" evidence="1">
    <location>
        <begin position="134"/>
        <end position="161"/>
    </location>
</feature>
<evidence type="ECO:0000313" key="2">
    <source>
        <dbReference type="EMBL" id="MTD53321.1"/>
    </source>
</evidence>
<comment type="caution">
    <text evidence="2">The sequence shown here is derived from an EMBL/GenBank/DDBJ whole genome shotgun (WGS) entry which is preliminary data.</text>
</comment>
<keyword evidence="3" id="KW-1185">Reference proteome</keyword>
<dbReference type="Proteomes" id="UP000440096">
    <property type="component" value="Unassembled WGS sequence"/>
</dbReference>
<keyword evidence="1" id="KW-0472">Membrane</keyword>
<name>A0A6N7Z0M3_9PSEU</name>
<reference evidence="2 3" key="1">
    <citation type="submission" date="2019-11" db="EMBL/GenBank/DDBJ databases">
        <title>Draft genome of Amycolatopsis RM579.</title>
        <authorList>
            <person name="Duangmal K."/>
            <person name="Mingma R."/>
        </authorList>
    </citation>
    <scope>NUCLEOTIDE SEQUENCE [LARGE SCALE GENOMIC DNA]</scope>
    <source>
        <strain evidence="2 3">RM579</strain>
    </source>
</reference>
<dbReference type="RefSeq" id="WP_154755577.1">
    <property type="nucleotide sequence ID" value="NZ_WMBA01000005.1"/>
</dbReference>
<sequence length="184" mass="19635">MNGRMGWRLACVSRNPLVRTADRVENAVLALVVLLALAALPFTFAVGSEVYAAQQESAADRHPATAVLLTDAPPPLLTAQGVPMEVTAPVKASWRLPDGSVRTGAVSAGRGSVRGTTVPIWLNRTGDPVSPPGAAAVTAIGVATLSWLTFVAFLAGVFWFLRAAMDRRRYARWAQEWAHLPSHL</sequence>
<evidence type="ECO:0000256" key="1">
    <source>
        <dbReference type="SAM" id="Phobius"/>
    </source>
</evidence>
<gene>
    <name evidence="2" type="ORF">GKO32_04905</name>
</gene>
<evidence type="ECO:0000313" key="3">
    <source>
        <dbReference type="Proteomes" id="UP000440096"/>
    </source>
</evidence>
<proteinExistence type="predicted"/>
<accession>A0A6N7Z0M3</accession>
<organism evidence="2 3">
    <name type="scientific">Amycolatopsis pithecellobii</name>
    <dbReference type="NCBI Taxonomy" id="664692"/>
    <lineage>
        <taxon>Bacteria</taxon>
        <taxon>Bacillati</taxon>
        <taxon>Actinomycetota</taxon>
        <taxon>Actinomycetes</taxon>
        <taxon>Pseudonocardiales</taxon>
        <taxon>Pseudonocardiaceae</taxon>
        <taxon>Amycolatopsis</taxon>
    </lineage>
</organism>
<dbReference type="PANTHER" id="PTHR42305">
    <property type="entry name" value="MEMBRANE PROTEIN RV1733C-RELATED"/>
    <property type="match status" value="1"/>
</dbReference>
<dbReference type="EMBL" id="WMBA01000005">
    <property type="protein sequence ID" value="MTD53321.1"/>
    <property type="molecule type" value="Genomic_DNA"/>
</dbReference>
<protein>
    <recommendedName>
        <fullName evidence="4">Transmembrane protein</fullName>
    </recommendedName>
</protein>
<dbReference type="OrthoDB" id="3683281at2"/>
<dbReference type="PANTHER" id="PTHR42305:SF1">
    <property type="entry name" value="MEMBRANE PROTEIN RV1733C-RELATED"/>
    <property type="match status" value="1"/>
</dbReference>
<keyword evidence="1" id="KW-0812">Transmembrane</keyword>
<dbReference type="InterPro" id="IPR039708">
    <property type="entry name" value="MT1774/Rv1733c-like"/>
</dbReference>